<keyword evidence="3" id="KW-1185">Reference proteome</keyword>
<reference evidence="2 3" key="1">
    <citation type="submission" date="2016-09" db="EMBL/GenBank/DDBJ databases">
        <title>Extensive genetic diversity and differential bi-allelic expression allows diatom success in the polar Southern Ocean.</title>
        <authorList>
            <consortium name="DOE Joint Genome Institute"/>
            <person name="Mock T."/>
            <person name="Otillar R.P."/>
            <person name="Strauss J."/>
            <person name="Dupont C."/>
            <person name="Frickenhaus S."/>
            <person name="Maumus F."/>
            <person name="Mcmullan M."/>
            <person name="Sanges R."/>
            <person name="Schmutz J."/>
            <person name="Toseland A."/>
            <person name="Valas R."/>
            <person name="Veluchamy A."/>
            <person name="Ward B.J."/>
            <person name="Allen A."/>
            <person name="Barry K."/>
            <person name="Falciatore A."/>
            <person name="Ferrante M."/>
            <person name="Fortunato A.E."/>
            <person name="Gloeckner G."/>
            <person name="Gruber A."/>
            <person name="Hipkin R."/>
            <person name="Janech M."/>
            <person name="Kroth P."/>
            <person name="Leese F."/>
            <person name="Lindquist E."/>
            <person name="Lyon B.R."/>
            <person name="Martin J."/>
            <person name="Mayer C."/>
            <person name="Parker M."/>
            <person name="Quesneville H."/>
            <person name="Raymond J."/>
            <person name="Uhlig C."/>
            <person name="Valentin K.U."/>
            <person name="Worden A.Z."/>
            <person name="Armbrust E.V."/>
            <person name="Bowler C."/>
            <person name="Green B."/>
            <person name="Moulton V."/>
            <person name="Van Oosterhout C."/>
            <person name="Grigoriev I."/>
        </authorList>
    </citation>
    <scope>NUCLEOTIDE SEQUENCE [LARGE SCALE GENOMIC DNA]</scope>
    <source>
        <strain evidence="2 3">CCMP1102</strain>
    </source>
</reference>
<feature type="compositionally biased region" description="Pro residues" evidence="1">
    <location>
        <begin position="304"/>
        <end position="316"/>
    </location>
</feature>
<dbReference type="KEGG" id="fcy:FRACYDRAFT_237321"/>
<dbReference type="OrthoDB" id="55213at2759"/>
<evidence type="ECO:0000256" key="1">
    <source>
        <dbReference type="SAM" id="MobiDB-lite"/>
    </source>
</evidence>
<gene>
    <name evidence="2" type="ORF">FRACYDRAFT_237321</name>
</gene>
<proteinExistence type="predicted"/>
<feature type="region of interest" description="Disordered" evidence="1">
    <location>
        <begin position="349"/>
        <end position="399"/>
    </location>
</feature>
<dbReference type="EMBL" id="KV784356">
    <property type="protein sequence ID" value="OEU19028.1"/>
    <property type="molecule type" value="Genomic_DNA"/>
</dbReference>
<protein>
    <submittedName>
        <fullName evidence="2">Uncharacterized protein</fullName>
    </submittedName>
</protein>
<dbReference type="Proteomes" id="UP000095751">
    <property type="component" value="Unassembled WGS sequence"/>
</dbReference>
<evidence type="ECO:0000313" key="3">
    <source>
        <dbReference type="Proteomes" id="UP000095751"/>
    </source>
</evidence>
<feature type="compositionally biased region" description="Pro residues" evidence="1">
    <location>
        <begin position="363"/>
        <end position="378"/>
    </location>
</feature>
<accession>A0A1E7FLI2</accession>
<dbReference type="AlphaFoldDB" id="A0A1E7FLI2"/>
<dbReference type="InParanoid" id="A0A1E7FLI2"/>
<feature type="region of interest" description="Disordered" evidence="1">
    <location>
        <begin position="300"/>
        <end position="322"/>
    </location>
</feature>
<feature type="compositionally biased region" description="Polar residues" evidence="1">
    <location>
        <begin position="379"/>
        <end position="399"/>
    </location>
</feature>
<name>A0A1E7FLI2_9STRA</name>
<evidence type="ECO:0000313" key="2">
    <source>
        <dbReference type="EMBL" id="OEU19028.1"/>
    </source>
</evidence>
<sequence length="399" mass="42417">MGSPPSLGYSLPCQLRTYCVSSSPKSKPSRSVVVDAIDYQLDLHPPFSNRTKALEPPNQPLISALNAHARGNMHVKQMAKDMASTLLALSVFAAMTTAVIGQLGEDYCTYSPDTDCYLNGRPECCLDDSSECPDEEPPCNVVSSPSPTTPSPTSVPVPLPGADYCTYSPDTDCYVNNGKPECCLDDSIDCPEEQPPCDVVNSPSPTAAPVPLPGSNYCTYSPDTDCYINNGKPECCLDDSIDCPEEQPPCDVVNSPSPTAAPVPLPGADYCTYSPDTDCYINNGKPECCLDDSTDCPKEQPPCDVTPPPTPRPTAAPVPLLGADYCTYSPDTDCYANNGKPECCLDDSTDCPEEQPPCDVTPSPTPRPSPGLTQPPTPLSTNSASRRPTLEPTNSPTAR</sequence>
<organism evidence="2 3">
    <name type="scientific">Fragilariopsis cylindrus CCMP1102</name>
    <dbReference type="NCBI Taxonomy" id="635003"/>
    <lineage>
        <taxon>Eukaryota</taxon>
        <taxon>Sar</taxon>
        <taxon>Stramenopiles</taxon>
        <taxon>Ochrophyta</taxon>
        <taxon>Bacillariophyta</taxon>
        <taxon>Bacillariophyceae</taxon>
        <taxon>Bacillariophycidae</taxon>
        <taxon>Bacillariales</taxon>
        <taxon>Bacillariaceae</taxon>
        <taxon>Fragilariopsis</taxon>
    </lineage>
</organism>